<evidence type="ECO:0000313" key="3">
    <source>
        <dbReference type="Proteomes" id="UP000077407"/>
    </source>
</evidence>
<keyword evidence="1" id="KW-1133">Transmembrane helix</keyword>
<name>A0A166S9T4_9CLOT</name>
<proteinExistence type="predicted"/>
<keyword evidence="1" id="KW-0812">Transmembrane</keyword>
<sequence>MDNRKVRTIVLVIFTILILGLSCYICVVGFQNVNMNREIKQVRQGNKTYDTVNTNSNISTTVPEKAKIIFKIKYNKSGELKTEKEELAGKLAGKSKNEVENIYKTAGYKVNKFGAKEVVLVKEVDKYEPNKYVLGIKNGLIAIYKTDNQGNMFIENEKRDVTDIKTSKLKEEDIRLLTKGDKYFECNTRDEAESRLEDYE</sequence>
<protein>
    <recommendedName>
        <fullName evidence="4">Bypass of forespore C C-terminal domain-containing protein</fullName>
    </recommendedName>
</protein>
<reference evidence="2 3" key="1">
    <citation type="journal article" date="2015" name="Biotechnol. Bioeng.">
        <title>Genome sequence and phenotypic characterization of Caulobacter segnis.</title>
        <authorList>
            <person name="Patel S."/>
            <person name="Fletcher B."/>
            <person name="Scott D.C."/>
            <person name="Ely B."/>
        </authorList>
    </citation>
    <scope>NUCLEOTIDE SEQUENCE [LARGE SCALE GENOMIC DNA]</scope>
    <source>
        <strain evidence="2 3">ERI-2</strain>
    </source>
</reference>
<accession>A0A166S9T4</accession>
<feature type="transmembrane region" description="Helical" evidence="1">
    <location>
        <begin position="6"/>
        <end position="30"/>
    </location>
</feature>
<dbReference type="PATRIC" id="fig|1538.10.peg.1007"/>
<keyword evidence="1" id="KW-0472">Membrane</keyword>
<comment type="caution">
    <text evidence="2">The sequence shown here is derived from an EMBL/GenBank/DDBJ whole genome shotgun (WGS) entry which is preliminary data.</text>
</comment>
<evidence type="ECO:0000256" key="1">
    <source>
        <dbReference type="SAM" id="Phobius"/>
    </source>
</evidence>
<evidence type="ECO:0000313" key="2">
    <source>
        <dbReference type="EMBL" id="OAA91867.1"/>
    </source>
</evidence>
<dbReference type="OrthoDB" id="2082016at2"/>
<gene>
    <name evidence="2" type="ORF">WY13_00512</name>
</gene>
<evidence type="ECO:0008006" key="4">
    <source>
        <dbReference type="Google" id="ProtNLM"/>
    </source>
</evidence>
<dbReference type="PROSITE" id="PS51257">
    <property type="entry name" value="PROKAR_LIPOPROTEIN"/>
    <property type="match status" value="1"/>
</dbReference>
<dbReference type="EMBL" id="LITT01000004">
    <property type="protein sequence ID" value="OAA91867.1"/>
    <property type="molecule type" value="Genomic_DNA"/>
</dbReference>
<organism evidence="2 3">
    <name type="scientific">Clostridium ljungdahlii</name>
    <dbReference type="NCBI Taxonomy" id="1538"/>
    <lineage>
        <taxon>Bacteria</taxon>
        <taxon>Bacillati</taxon>
        <taxon>Bacillota</taxon>
        <taxon>Clostridia</taxon>
        <taxon>Eubacteriales</taxon>
        <taxon>Clostridiaceae</taxon>
        <taxon>Clostridium</taxon>
    </lineage>
</organism>
<dbReference type="AlphaFoldDB" id="A0A166S9T4"/>
<dbReference type="RefSeq" id="WP_063554129.1">
    <property type="nucleotide sequence ID" value="NZ_LITT01000004.1"/>
</dbReference>
<dbReference type="Proteomes" id="UP000077407">
    <property type="component" value="Unassembled WGS sequence"/>
</dbReference>